<dbReference type="InterPro" id="IPR006162">
    <property type="entry name" value="Ppantetheine_attach_site"/>
</dbReference>
<name>A0A7W7G7U4_9ACTN</name>
<proteinExistence type="predicted"/>
<dbReference type="EMBL" id="JACHND010000001">
    <property type="protein sequence ID" value="MBB4699532.1"/>
    <property type="molecule type" value="Genomic_DNA"/>
</dbReference>
<protein>
    <recommendedName>
        <fullName evidence="3">Carrier domain-containing protein</fullName>
    </recommendedName>
</protein>
<keyword evidence="1" id="KW-0596">Phosphopantetheine</keyword>
<keyword evidence="5" id="KW-1185">Reference proteome</keyword>
<reference evidence="4 5" key="1">
    <citation type="submission" date="2020-08" db="EMBL/GenBank/DDBJ databases">
        <title>Sequencing the genomes of 1000 actinobacteria strains.</title>
        <authorList>
            <person name="Klenk H.-P."/>
        </authorList>
    </citation>
    <scope>NUCLEOTIDE SEQUENCE [LARGE SCALE GENOMIC DNA]</scope>
    <source>
        <strain evidence="4 5">DSM 45784</strain>
    </source>
</reference>
<evidence type="ECO:0000256" key="1">
    <source>
        <dbReference type="ARBA" id="ARBA00022450"/>
    </source>
</evidence>
<feature type="domain" description="Carrier" evidence="3">
    <location>
        <begin position="15"/>
        <end position="60"/>
    </location>
</feature>
<evidence type="ECO:0000259" key="3">
    <source>
        <dbReference type="Pfam" id="PF00550"/>
    </source>
</evidence>
<dbReference type="Proteomes" id="UP000542210">
    <property type="component" value="Unassembled WGS sequence"/>
</dbReference>
<evidence type="ECO:0000256" key="2">
    <source>
        <dbReference type="ARBA" id="ARBA00022553"/>
    </source>
</evidence>
<evidence type="ECO:0000313" key="5">
    <source>
        <dbReference type="Proteomes" id="UP000542210"/>
    </source>
</evidence>
<dbReference type="InterPro" id="IPR036736">
    <property type="entry name" value="ACP-like_sf"/>
</dbReference>
<keyword evidence="2" id="KW-0597">Phosphoprotein</keyword>
<sequence length="90" mass="9416">MSSIDDTGRTARHVVRDLWSRLLPGGHGTFTECGGDSLTALRLIGAVYGTCGVRMTLADLGTAADADDFGERVARALTRPPSPTSDGPAR</sequence>
<organism evidence="4 5">
    <name type="scientific">Sphaerisporangium siamense</name>
    <dbReference type="NCBI Taxonomy" id="795645"/>
    <lineage>
        <taxon>Bacteria</taxon>
        <taxon>Bacillati</taxon>
        <taxon>Actinomycetota</taxon>
        <taxon>Actinomycetes</taxon>
        <taxon>Streptosporangiales</taxon>
        <taxon>Streptosporangiaceae</taxon>
        <taxon>Sphaerisporangium</taxon>
    </lineage>
</organism>
<dbReference type="PROSITE" id="PS00012">
    <property type="entry name" value="PHOSPHOPANTETHEINE"/>
    <property type="match status" value="1"/>
</dbReference>
<dbReference type="SUPFAM" id="SSF47336">
    <property type="entry name" value="ACP-like"/>
    <property type="match status" value="1"/>
</dbReference>
<gene>
    <name evidence="4" type="ORF">BJ982_001076</name>
</gene>
<dbReference type="InterPro" id="IPR009081">
    <property type="entry name" value="PP-bd_ACP"/>
</dbReference>
<evidence type="ECO:0000313" key="4">
    <source>
        <dbReference type="EMBL" id="MBB4699532.1"/>
    </source>
</evidence>
<dbReference type="RefSeq" id="WP_184877130.1">
    <property type="nucleotide sequence ID" value="NZ_BOOV01000024.1"/>
</dbReference>
<dbReference type="Pfam" id="PF00550">
    <property type="entry name" value="PP-binding"/>
    <property type="match status" value="1"/>
</dbReference>
<accession>A0A7W7G7U4</accession>
<dbReference type="AlphaFoldDB" id="A0A7W7G7U4"/>
<dbReference type="Gene3D" id="1.10.1200.10">
    <property type="entry name" value="ACP-like"/>
    <property type="match status" value="1"/>
</dbReference>
<comment type="caution">
    <text evidence="4">The sequence shown here is derived from an EMBL/GenBank/DDBJ whole genome shotgun (WGS) entry which is preliminary data.</text>
</comment>